<keyword evidence="3" id="KW-1185">Reference proteome</keyword>
<protein>
    <recommendedName>
        <fullName evidence="4">Lipoprotein</fullName>
    </recommendedName>
</protein>
<evidence type="ECO:0000313" key="3">
    <source>
        <dbReference type="Proteomes" id="UP000468650"/>
    </source>
</evidence>
<feature type="signal peptide" evidence="1">
    <location>
        <begin position="1"/>
        <end position="22"/>
    </location>
</feature>
<evidence type="ECO:0000313" key="2">
    <source>
        <dbReference type="EMBL" id="KAB2810110.1"/>
    </source>
</evidence>
<dbReference type="OrthoDB" id="9847199at2"/>
<proteinExistence type="predicted"/>
<dbReference type="RefSeq" id="WP_151667254.1">
    <property type="nucleotide sequence ID" value="NZ_WBVO01000005.1"/>
</dbReference>
<evidence type="ECO:0008006" key="4">
    <source>
        <dbReference type="Google" id="ProtNLM"/>
    </source>
</evidence>
<dbReference type="EMBL" id="WBVO01000005">
    <property type="protein sequence ID" value="KAB2810110.1"/>
    <property type="molecule type" value="Genomic_DNA"/>
</dbReference>
<gene>
    <name evidence="2" type="ORF">F8C67_07695</name>
</gene>
<dbReference type="Proteomes" id="UP000468650">
    <property type="component" value="Unassembled WGS sequence"/>
</dbReference>
<accession>A0A6N6RG40</accession>
<sequence length="274" mass="30122">MKLPLLLAVCAAVTLSCNSSNNSENTDVVDTPKHETTNASCNITDQKVSRDVFEEWMTEYSNFASTHGYTDANGIKLNQSVTMYSVDSTLMSEFTSRCTDCNAVRVYFGASQDNETGIYTPFLMFTNVASSTCNDTAFNENGILMIQPLQGSGLISPDAAAAYYNTWQTYLTSVQTKMPSMLNVEAYTFTRDAFNTAFTDGGSTLGIYLGMHTVMPDDTMYEHPEVNDGAEGWITFNLVVTSLNDQGTYADNSHMDFSSPCPKFCPPVSFYTAE</sequence>
<keyword evidence="1" id="KW-0732">Signal</keyword>
<reference evidence="2 3" key="1">
    <citation type="submission" date="2019-09" db="EMBL/GenBank/DDBJ databases">
        <title>Genomes of family Cryomorphaceae.</title>
        <authorList>
            <person name="Bowman J.P."/>
        </authorList>
    </citation>
    <scope>NUCLEOTIDE SEQUENCE [LARGE SCALE GENOMIC DNA]</scope>
    <source>
        <strain evidence="2 3">LMG 25704</strain>
    </source>
</reference>
<feature type="chain" id="PRO_5026883898" description="Lipoprotein" evidence="1">
    <location>
        <begin position="23"/>
        <end position="274"/>
    </location>
</feature>
<organism evidence="2 3">
    <name type="scientific">Phaeocystidibacter luteus</name>
    <dbReference type="NCBI Taxonomy" id="911197"/>
    <lineage>
        <taxon>Bacteria</taxon>
        <taxon>Pseudomonadati</taxon>
        <taxon>Bacteroidota</taxon>
        <taxon>Flavobacteriia</taxon>
        <taxon>Flavobacteriales</taxon>
        <taxon>Phaeocystidibacteraceae</taxon>
        <taxon>Phaeocystidibacter</taxon>
    </lineage>
</organism>
<name>A0A6N6RG40_9FLAO</name>
<evidence type="ECO:0000256" key="1">
    <source>
        <dbReference type="SAM" id="SignalP"/>
    </source>
</evidence>
<dbReference type="PROSITE" id="PS51257">
    <property type="entry name" value="PROKAR_LIPOPROTEIN"/>
    <property type="match status" value="1"/>
</dbReference>
<comment type="caution">
    <text evidence="2">The sequence shown here is derived from an EMBL/GenBank/DDBJ whole genome shotgun (WGS) entry which is preliminary data.</text>
</comment>
<dbReference type="AlphaFoldDB" id="A0A6N6RG40"/>